<evidence type="ECO:0000259" key="1">
    <source>
        <dbReference type="PROSITE" id="PS51447"/>
    </source>
</evidence>
<dbReference type="SUPFAM" id="SSF53335">
    <property type="entry name" value="S-adenosyl-L-methionine-dependent methyltransferases"/>
    <property type="match status" value="1"/>
</dbReference>
<accession>A0ABY7E052</accession>
<dbReference type="SUPFAM" id="SSF54991">
    <property type="entry name" value="Anticodon-binding domain of PheRS"/>
    <property type="match status" value="1"/>
</dbReference>
<feature type="domain" description="FDX-ACB" evidence="1">
    <location>
        <begin position="543"/>
        <end position="636"/>
    </location>
</feature>
<protein>
    <submittedName>
        <fullName evidence="2">FDXA1-like protein</fullName>
    </submittedName>
</protein>
<evidence type="ECO:0000313" key="2">
    <source>
        <dbReference type="EMBL" id="WAR01789.1"/>
    </source>
</evidence>
<proteinExistence type="predicted"/>
<dbReference type="InterPro" id="IPR029063">
    <property type="entry name" value="SAM-dependent_MTases_sf"/>
</dbReference>
<gene>
    <name evidence="2" type="ORF">MAR_008347</name>
</gene>
<organism evidence="2 3">
    <name type="scientific">Mya arenaria</name>
    <name type="common">Soft-shell clam</name>
    <dbReference type="NCBI Taxonomy" id="6604"/>
    <lineage>
        <taxon>Eukaryota</taxon>
        <taxon>Metazoa</taxon>
        <taxon>Spiralia</taxon>
        <taxon>Lophotrochozoa</taxon>
        <taxon>Mollusca</taxon>
        <taxon>Bivalvia</taxon>
        <taxon>Autobranchia</taxon>
        <taxon>Heteroconchia</taxon>
        <taxon>Euheterodonta</taxon>
        <taxon>Imparidentia</taxon>
        <taxon>Neoheterodontei</taxon>
        <taxon>Myida</taxon>
        <taxon>Myoidea</taxon>
        <taxon>Myidae</taxon>
        <taxon>Mya</taxon>
    </lineage>
</organism>
<keyword evidence="3" id="KW-1185">Reference proteome</keyword>
<dbReference type="EMBL" id="CP111015">
    <property type="protein sequence ID" value="WAR01789.1"/>
    <property type="molecule type" value="Genomic_DNA"/>
</dbReference>
<dbReference type="InterPro" id="IPR005121">
    <property type="entry name" value="Fdx_antiC-bd"/>
</dbReference>
<dbReference type="Pfam" id="PF10354">
    <property type="entry name" value="BMT5-like"/>
    <property type="match status" value="1"/>
</dbReference>
<dbReference type="Gene3D" id="3.30.70.380">
    <property type="entry name" value="Ferrodoxin-fold anticodon-binding domain"/>
    <property type="match status" value="1"/>
</dbReference>
<reference evidence="2" key="1">
    <citation type="submission" date="2022-11" db="EMBL/GenBank/DDBJ databases">
        <title>Centuries of genome instability and evolution in soft-shell clam transmissible cancer (bioRxiv).</title>
        <authorList>
            <person name="Hart S.F.M."/>
            <person name="Yonemitsu M.A."/>
            <person name="Giersch R.M."/>
            <person name="Beal B.F."/>
            <person name="Arriagada G."/>
            <person name="Davis B.W."/>
            <person name="Ostrander E.A."/>
            <person name="Goff S.P."/>
            <person name="Metzger M.J."/>
        </authorList>
    </citation>
    <scope>NUCLEOTIDE SEQUENCE</scope>
    <source>
        <strain evidence="2">MELC-2E11</strain>
        <tissue evidence="2">Siphon/mantle</tissue>
    </source>
</reference>
<dbReference type="InterPro" id="IPR019446">
    <property type="entry name" value="BMT5-like"/>
</dbReference>
<name>A0ABY7E052_MYAAR</name>
<dbReference type="PROSITE" id="PS51447">
    <property type="entry name" value="FDX_ACB"/>
    <property type="match status" value="1"/>
</dbReference>
<dbReference type="PANTHER" id="PTHR11538:SF26">
    <property type="entry name" value="FERREDOXIN-FOLD ANTICODON-BINDING DOMAIN-CONTAINING PROTEIN 1"/>
    <property type="match status" value="1"/>
</dbReference>
<dbReference type="Proteomes" id="UP001164746">
    <property type="component" value="Chromosome 4"/>
</dbReference>
<dbReference type="SMART" id="SM00896">
    <property type="entry name" value="FDX-ACB"/>
    <property type="match status" value="1"/>
</dbReference>
<evidence type="ECO:0000313" key="3">
    <source>
        <dbReference type="Proteomes" id="UP001164746"/>
    </source>
</evidence>
<dbReference type="PANTHER" id="PTHR11538">
    <property type="entry name" value="PHENYLALANYL-TRNA SYNTHETASE"/>
    <property type="match status" value="1"/>
</dbReference>
<dbReference type="InterPro" id="IPR036690">
    <property type="entry name" value="Fdx_antiC-bd_sf"/>
</dbReference>
<sequence length="636" mass="71923">MQKQPLVLISGVYSTYQMEGLIGGKILLVGEGDFSFAVSLVHRLSAQQKDETCHVIATSLETETTIHKHQDAARNMTWLQEHAFSNIVFNFPHVGGKSNHKKNRKLLSDFFRSAVKVLEPEGRVLVTLCKGQGGTPADQPMRAWHDSWQVVSMAANSGFILTDVKPFIIEDYTTYTSTGFRSQDKGFHTNSALTHVFQSAAGIEVPNSLGRVCVKFGDVNFACSRHLVHLLDTVSFVKTWPHHPVHKLYRILRAEMSKTAYGKQLVFTDRGLQQLTIGKTCTDGKSRFSSCEDCQEKSCHSDCYMYTLTQCESDDADQQYSDIMVKDGQKACCCDFVLTNYALQYADAISKSEEQSDEIVTLYGAVLRRCHIKPNLLPLGFHMVVLWPVNTAADKCYKHAIDNEVDQLVSIIAGIFKETTIHVVAECSNDSHWKCSPGYEIHCYICSNKSCGNGEMKACIIGEVYRRKSLVNEETETTLVVTLDLLQLACDLLKIPDKRLLLSIEPGILKKFEELGIEALVHVDNPQEQKQCCTSIAFRPVSLYPMKYTHDMSFWEHETKEFDEFAFLVIIRDVTGMTVSHVELLDRYRDTNTGKWSRCYRLVFQSPDCALSYDTSWKLQSVIRLRVQEIMGVSLR</sequence>